<sequence length="127" mass="14597">MSITDSFDAKAELLRTLESNAFLSKEVTGDFHNKVASEVDPFPRIVYQEISNSDSDFADNQAASSVVAFQISIYCDEETISKETKIAKEVDKVLKSIGYKRYDSIDLFEEDTRRHHKAMRYRKKVFT</sequence>
<dbReference type="Proteomes" id="UP000682713">
    <property type="component" value="Unassembled WGS sequence"/>
</dbReference>
<dbReference type="EMBL" id="JAGYPJ010000001">
    <property type="protein sequence ID" value="MBS4198616.1"/>
    <property type="molecule type" value="Genomic_DNA"/>
</dbReference>
<protein>
    <submittedName>
        <fullName evidence="1">DUF3168 domain-containing protein</fullName>
    </submittedName>
</protein>
<proteinExistence type="predicted"/>
<evidence type="ECO:0000313" key="1">
    <source>
        <dbReference type="EMBL" id="MBS4198616.1"/>
    </source>
</evidence>
<dbReference type="RefSeq" id="WP_213109359.1">
    <property type="nucleotide sequence ID" value="NZ_JAGYPJ010000001.1"/>
</dbReference>
<organism evidence="1 2">
    <name type="scientific">Lederbergia citrisecunda</name>
    <dbReference type="NCBI Taxonomy" id="2833583"/>
    <lineage>
        <taxon>Bacteria</taxon>
        <taxon>Bacillati</taxon>
        <taxon>Bacillota</taxon>
        <taxon>Bacilli</taxon>
        <taxon>Bacillales</taxon>
        <taxon>Bacillaceae</taxon>
        <taxon>Lederbergia</taxon>
    </lineage>
</organism>
<evidence type="ECO:0000313" key="2">
    <source>
        <dbReference type="Proteomes" id="UP000682713"/>
    </source>
</evidence>
<dbReference type="AlphaFoldDB" id="A0A942TKX6"/>
<reference evidence="1 2" key="1">
    <citation type="submission" date="2021-05" db="EMBL/GenBank/DDBJ databases">
        <title>Novel Bacillus species.</title>
        <authorList>
            <person name="Liu G."/>
        </authorList>
    </citation>
    <scope>NUCLEOTIDE SEQUENCE [LARGE SCALE GENOMIC DNA]</scope>
    <source>
        <strain evidence="1 2">FJAT-49732</strain>
    </source>
</reference>
<accession>A0A942TKX6</accession>
<name>A0A942TKX6_9BACI</name>
<gene>
    <name evidence="1" type="ORF">KHA93_03000</name>
</gene>
<keyword evidence="2" id="KW-1185">Reference proteome</keyword>
<comment type="caution">
    <text evidence="1">The sequence shown here is derived from an EMBL/GenBank/DDBJ whole genome shotgun (WGS) entry which is preliminary data.</text>
</comment>